<feature type="transmembrane region" description="Helical" evidence="8">
    <location>
        <begin position="334"/>
        <end position="357"/>
    </location>
</feature>
<dbReference type="OrthoDB" id="4540492at2759"/>
<evidence type="ECO:0000313" key="10">
    <source>
        <dbReference type="EMBL" id="CAF1090476.1"/>
    </source>
</evidence>
<protein>
    <recommendedName>
        <fullName evidence="9">Major facilitator superfamily (MFS) profile domain-containing protein</fullName>
    </recommendedName>
</protein>
<evidence type="ECO:0000313" key="13">
    <source>
        <dbReference type="Proteomes" id="UP000663852"/>
    </source>
</evidence>
<accession>A0A814NAD3</accession>
<comment type="subcellular location">
    <subcellularLocation>
        <location evidence="1">Membrane</location>
        <topology evidence="1">Multi-pass membrane protein</topology>
    </subcellularLocation>
</comment>
<evidence type="ECO:0000256" key="8">
    <source>
        <dbReference type="SAM" id="Phobius"/>
    </source>
</evidence>
<organism evidence="10 13">
    <name type="scientific">Adineta ricciae</name>
    <name type="common">Rotifer</name>
    <dbReference type="NCBI Taxonomy" id="249248"/>
    <lineage>
        <taxon>Eukaryota</taxon>
        <taxon>Metazoa</taxon>
        <taxon>Spiralia</taxon>
        <taxon>Gnathifera</taxon>
        <taxon>Rotifera</taxon>
        <taxon>Eurotatoria</taxon>
        <taxon>Bdelloidea</taxon>
        <taxon>Adinetida</taxon>
        <taxon>Adinetidae</taxon>
        <taxon>Adineta</taxon>
    </lineage>
</organism>
<evidence type="ECO:0000256" key="5">
    <source>
        <dbReference type="ARBA" id="ARBA00023136"/>
    </source>
</evidence>
<dbReference type="InterPro" id="IPR020846">
    <property type="entry name" value="MFS_dom"/>
</dbReference>
<evidence type="ECO:0000256" key="1">
    <source>
        <dbReference type="ARBA" id="ARBA00004141"/>
    </source>
</evidence>
<feature type="transmembrane region" description="Helical" evidence="8">
    <location>
        <begin position="218"/>
        <end position="242"/>
    </location>
</feature>
<dbReference type="AlphaFoldDB" id="A0A814NAD3"/>
<evidence type="ECO:0000259" key="9">
    <source>
        <dbReference type="PROSITE" id="PS50850"/>
    </source>
</evidence>
<dbReference type="SUPFAM" id="SSF103473">
    <property type="entry name" value="MFS general substrate transporter"/>
    <property type="match status" value="1"/>
</dbReference>
<dbReference type="GO" id="GO:0016020">
    <property type="term" value="C:membrane"/>
    <property type="evidence" value="ECO:0007669"/>
    <property type="project" value="UniProtKB-SubCell"/>
</dbReference>
<dbReference type="InterPro" id="IPR045263">
    <property type="entry name" value="GLUT"/>
</dbReference>
<feature type="transmembrane region" description="Helical" evidence="8">
    <location>
        <begin position="496"/>
        <end position="518"/>
    </location>
</feature>
<dbReference type="GO" id="GO:0015149">
    <property type="term" value="F:hexose transmembrane transporter activity"/>
    <property type="evidence" value="ECO:0007669"/>
    <property type="project" value="TreeGrafter"/>
</dbReference>
<feature type="region of interest" description="Disordered" evidence="7">
    <location>
        <begin position="1"/>
        <end position="20"/>
    </location>
</feature>
<dbReference type="PANTHER" id="PTHR23503:SF8">
    <property type="entry name" value="FACILITATED GLUCOSE TRANSPORTER PROTEIN 1"/>
    <property type="match status" value="1"/>
</dbReference>
<feature type="transmembrane region" description="Helical" evidence="8">
    <location>
        <begin position="470"/>
        <end position="490"/>
    </location>
</feature>
<comment type="similarity">
    <text evidence="6">Belongs to the major facilitator superfamily. Sugar transporter (TC 2.A.1.1) family.</text>
</comment>
<feature type="transmembrane region" description="Helical" evidence="8">
    <location>
        <begin position="377"/>
        <end position="394"/>
    </location>
</feature>
<feature type="domain" description="Major facilitator superfamily (MFS) profile" evidence="9">
    <location>
        <begin position="31"/>
        <end position="524"/>
    </location>
</feature>
<feature type="transmembrane region" description="Helical" evidence="8">
    <location>
        <begin position="433"/>
        <end position="458"/>
    </location>
</feature>
<dbReference type="InterPro" id="IPR003663">
    <property type="entry name" value="Sugar/inositol_transpt"/>
</dbReference>
<keyword evidence="4 8" id="KW-1133">Transmembrane helix</keyword>
<reference evidence="10" key="1">
    <citation type="submission" date="2021-02" db="EMBL/GenBank/DDBJ databases">
        <authorList>
            <person name="Nowell W R."/>
        </authorList>
    </citation>
    <scope>NUCLEOTIDE SEQUENCE</scope>
</reference>
<dbReference type="Proteomes" id="UP000663828">
    <property type="component" value="Unassembled WGS sequence"/>
</dbReference>
<dbReference type="EMBL" id="CAJNOJ010000093">
    <property type="protein sequence ID" value="CAF1090476.1"/>
    <property type="molecule type" value="Genomic_DNA"/>
</dbReference>
<dbReference type="Pfam" id="PF00083">
    <property type="entry name" value="Sugar_tr"/>
    <property type="match status" value="1"/>
</dbReference>
<evidence type="ECO:0000256" key="4">
    <source>
        <dbReference type="ARBA" id="ARBA00022989"/>
    </source>
</evidence>
<sequence>MSTEATQRLQPGDGTEDSTQRGCTSWLLISVVVLTVTTAFVFGWGLGAPNMYNKYTEPFLKGEDPCAATTVARTPAPFALDNQNVEQRYDAGNNELRRDGNDNVNEEARPLSDPVKEPFSFVLELVKGIPQTVFLIGAFIGAVTGPIWPAHFDRKRTVFANYIFCFASSLCVLLSAYLGKAWLFYLSRLLLGYQGGMACVIVPPFIGEISSQRVRGAAGAAFQLALTIGILIAQVVGLPPIAGTCTGWGWGLAIVFLLPLAGLFLLFLLPNSPTQMITKYNDEEQAVKDLKKLRGTSNVHADLDILRAQSRQNSGNKTESLSIPQVIASARYRWPMLVTVILQLSQALSGINAVFFYSSKMFEKAGISDSNIPYANIGTGAINVIATIFSVLLIEKLGRRALVIYPMAVMVAVFGVLTVLVQLNESRNSSTLGLISVIFILIFIVCFAVGLGPIPFLFGSEVCRPEARDSVQSLGLVANYLGNILLSLFFPALNSILGGYVFLIFLVFVLLNVIFLWFKMPETKNKSIEDAERFWNIPAPPSTKEASLLSPTNA</sequence>
<dbReference type="PANTHER" id="PTHR23503">
    <property type="entry name" value="SOLUTE CARRIER FAMILY 2"/>
    <property type="match status" value="1"/>
</dbReference>
<name>A0A814NAD3_ADIRI</name>
<feature type="transmembrane region" description="Helical" evidence="8">
    <location>
        <begin position="128"/>
        <end position="147"/>
    </location>
</feature>
<evidence type="ECO:0000256" key="7">
    <source>
        <dbReference type="SAM" id="MobiDB-lite"/>
    </source>
</evidence>
<keyword evidence="2 6" id="KW-0813">Transport</keyword>
<dbReference type="EMBL" id="CAJNOR010003039">
    <property type="protein sequence ID" value="CAF1370610.1"/>
    <property type="molecule type" value="Genomic_DNA"/>
</dbReference>
<dbReference type="PROSITE" id="PS50850">
    <property type="entry name" value="MFS"/>
    <property type="match status" value="1"/>
</dbReference>
<dbReference type="InterPro" id="IPR036259">
    <property type="entry name" value="MFS_trans_sf"/>
</dbReference>
<feature type="transmembrane region" description="Helical" evidence="8">
    <location>
        <begin position="401"/>
        <end position="421"/>
    </location>
</feature>
<dbReference type="NCBIfam" id="TIGR00879">
    <property type="entry name" value="SP"/>
    <property type="match status" value="1"/>
</dbReference>
<evidence type="ECO:0000256" key="6">
    <source>
        <dbReference type="RuleBase" id="RU003346"/>
    </source>
</evidence>
<evidence type="ECO:0000313" key="11">
    <source>
        <dbReference type="EMBL" id="CAF1370610.1"/>
    </source>
</evidence>
<evidence type="ECO:0000313" key="12">
    <source>
        <dbReference type="Proteomes" id="UP000663828"/>
    </source>
</evidence>
<keyword evidence="12" id="KW-1185">Reference proteome</keyword>
<feature type="transmembrane region" description="Helical" evidence="8">
    <location>
        <begin position="248"/>
        <end position="269"/>
    </location>
</feature>
<dbReference type="Gene3D" id="1.20.1250.20">
    <property type="entry name" value="MFS general substrate transporter like domains"/>
    <property type="match status" value="1"/>
</dbReference>
<keyword evidence="5 8" id="KW-0472">Membrane</keyword>
<comment type="caution">
    <text evidence="10">The sequence shown here is derived from an EMBL/GenBank/DDBJ whole genome shotgun (WGS) entry which is preliminary data.</text>
</comment>
<proteinExistence type="inferred from homology"/>
<keyword evidence="3 8" id="KW-0812">Transmembrane</keyword>
<evidence type="ECO:0000256" key="3">
    <source>
        <dbReference type="ARBA" id="ARBA00022692"/>
    </source>
</evidence>
<feature type="transmembrane region" description="Helical" evidence="8">
    <location>
        <begin position="26"/>
        <end position="46"/>
    </location>
</feature>
<feature type="transmembrane region" description="Helical" evidence="8">
    <location>
        <begin position="185"/>
        <end position="206"/>
    </location>
</feature>
<feature type="transmembrane region" description="Helical" evidence="8">
    <location>
        <begin position="159"/>
        <end position="179"/>
    </location>
</feature>
<gene>
    <name evidence="10" type="ORF">EDS130_LOCUS19446</name>
    <name evidence="11" type="ORF">XAT740_LOCUS32518</name>
</gene>
<evidence type="ECO:0000256" key="2">
    <source>
        <dbReference type="ARBA" id="ARBA00022448"/>
    </source>
</evidence>
<dbReference type="InterPro" id="IPR005828">
    <property type="entry name" value="MFS_sugar_transport-like"/>
</dbReference>
<dbReference type="PRINTS" id="PR00171">
    <property type="entry name" value="SUGRTRNSPORT"/>
</dbReference>
<dbReference type="Proteomes" id="UP000663852">
    <property type="component" value="Unassembled WGS sequence"/>
</dbReference>